<dbReference type="EMBL" id="VSSQ01107555">
    <property type="protein sequence ID" value="MPN46679.1"/>
    <property type="molecule type" value="Genomic_DNA"/>
</dbReference>
<accession>A0A645I8F5</accession>
<sequence>MEDLPEVQNPKASIPLSEGIAELVLSVVFSILAILFCLGYLPFMMAFSHGGTVFFNIFSQSFLTMLIPFTLVSLLFAVVESVAKIKDRRWSVFVCASSVVKKLVDMALTLYLINQPNILSTEFHSFLAETGVLQVLPSVNGTNVIVLAFCVLLIIGTLADVVTTITKTVKAHVK</sequence>
<proteinExistence type="predicted"/>
<evidence type="ECO:0000256" key="1">
    <source>
        <dbReference type="SAM" id="Phobius"/>
    </source>
</evidence>
<comment type="caution">
    <text evidence="2">The sequence shown here is derived from an EMBL/GenBank/DDBJ whole genome shotgun (WGS) entry which is preliminary data.</text>
</comment>
<protein>
    <submittedName>
        <fullName evidence="2">Uncharacterized protein</fullName>
    </submittedName>
</protein>
<name>A0A645I8F5_9ZZZZ</name>
<organism evidence="2">
    <name type="scientific">bioreactor metagenome</name>
    <dbReference type="NCBI Taxonomy" id="1076179"/>
    <lineage>
        <taxon>unclassified sequences</taxon>
        <taxon>metagenomes</taxon>
        <taxon>ecological metagenomes</taxon>
    </lineage>
</organism>
<feature type="transmembrane region" description="Helical" evidence="1">
    <location>
        <begin position="144"/>
        <end position="165"/>
    </location>
</feature>
<keyword evidence="1" id="KW-0812">Transmembrane</keyword>
<keyword evidence="1" id="KW-0472">Membrane</keyword>
<reference evidence="2" key="1">
    <citation type="submission" date="2019-08" db="EMBL/GenBank/DDBJ databases">
        <authorList>
            <person name="Kucharzyk K."/>
            <person name="Murdoch R.W."/>
            <person name="Higgins S."/>
            <person name="Loffler F."/>
        </authorList>
    </citation>
    <scope>NUCLEOTIDE SEQUENCE</scope>
</reference>
<feature type="transmembrane region" description="Helical" evidence="1">
    <location>
        <begin position="20"/>
        <end position="41"/>
    </location>
</feature>
<evidence type="ECO:0000313" key="2">
    <source>
        <dbReference type="EMBL" id="MPN46679.1"/>
    </source>
</evidence>
<gene>
    <name evidence="2" type="ORF">SDC9_194276</name>
</gene>
<feature type="transmembrane region" description="Helical" evidence="1">
    <location>
        <begin position="53"/>
        <end position="78"/>
    </location>
</feature>
<keyword evidence="1" id="KW-1133">Transmembrane helix</keyword>
<dbReference type="AlphaFoldDB" id="A0A645I8F5"/>